<proteinExistence type="predicted"/>
<accession>A0ABW9JES2</accession>
<gene>
    <name evidence="1" type="ORF">E5L68_003720</name>
</gene>
<dbReference type="RefSeq" id="WP_138729709.1">
    <property type="nucleotide sequence ID" value="NZ_SRMP02000003.1"/>
</dbReference>
<evidence type="ECO:0008006" key="3">
    <source>
        <dbReference type="Google" id="ProtNLM"/>
    </source>
</evidence>
<comment type="caution">
    <text evidence="1">The sequence shown here is derived from an EMBL/GenBank/DDBJ whole genome shotgun (WGS) entry which is preliminary data.</text>
</comment>
<keyword evidence="2" id="KW-1185">Reference proteome</keyword>
<reference evidence="1 2" key="1">
    <citation type="submission" date="2024-12" db="EMBL/GenBank/DDBJ databases">
        <authorList>
            <person name="Hu S."/>
        </authorList>
    </citation>
    <scope>NUCLEOTIDE SEQUENCE [LARGE SCALE GENOMIC DNA]</scope>
    <source>
        <strain evidence="1 2">P-25</strain>
    </source>
</reference>
<protein>
    <recommendedName>
        <fullName evidence="3">Lipoprotein</fullName>
    </recommendedName>
</protein>
<sequence>MYKNKFLFPVLCVSMLMFFLDCNTDNRGYGYTSAGANKALSTKICTKKILKFADALLLDTSKNINKYFSDDKFPINECNFKNIRDDVVFKTSIILIILKLHKYQLQRGQKDKVLLYPFQSMSTFAANVVNEYALLLYGKEMYYDETLFVSSVMTYIKRYPSLLKSPSLNKEYKECLFLTDKP</sequence>
<evidence type="ECO:0000313" key="1">
    <source>
        <dbReference type="EMBL" id="MFN0290481.1"/>
    </source>
</evidence>
<dbReference type="EMBL" id="SRMP02000003">
    <property type="protein sequence ID" value="MFN0290481.1"/>
    <property type="molecule type" value="Genomic_DNA"/>
</dbReference>
<evidence type="ECO:0000313" key="2">
    <source>
        <dbReference type="Proteomes" id="UP001517367"/>
    </source>
</evidence>
<dbReference type="Proteomes" id="UP001517367">
    <property type="component" value="Unassembled WGS sequence"/>
</dbReference>
<name>A0ABW9JES2_9SPHI</name>
<organism evidence="1 2">
    <name type="scientific">Pedobacter helvus</name>
    <dbReference type="NCBI Taxonomy" id="2563444"/>
    <lineage>
        <taxon>Bacteria</taxon>
        <taxon>Pseudomonadati</taxon>
        <taxon>Bacteroidota</taxon>
        <taxon>Sphingobacteriia</taxon>
        <taxon>Sphingobacteriales</taxon>
        <taxon>Sphingobacteriaceae</taxon>
        <taxon>Pedobacter</taxon>
    </lineage>
</organism>